<dbReference type="Proteomes" id="UP000233556">
    <property type="component" value="Unassembled WGS sequence"/>
</dbReference>
<reference evidence="3" key="1">
    <citation type="submission" date="2017-11" db="EMBL/GenBank/DDBJ databases">
        <authorList>
            <person name="Lima N.C."/>
            <person name="Parody-Merino A.M."/>
            <person name="Battley P.F."/>
            <person name="Fidler A.E."/>
            <person name="Prosdocimi F."/>
        </authorList>
    </citation>
    <scope>NUCLEOTIDE SEQUENCE [LARGE SCALE GENOMIC DNA]</scope>
</reference>
<organism evidence="2 3">
    <name type="scientific">Limosa lapponica baueri</name>
    <dbReference type="NCBI Taxonomy" id="1758121"/>
    <lineage>
        <taxon>Eukaryota</taxon>
        <taxon>Metazoa</taxon>
        <taxon>Chordata</taxon>
        <taxon>Craniata</taxon>
        <taxon>Vertebrata</taxon>
        <taxon>Euteleostomi</taxon>
        <taxon>Archelosauria</taxon>
        <taxon>Archosauria</taxon>
        <taxon>Dinosauria</taxon>
        <taxon>Saurischia</taxon>
        <taxon>Theropoda</taxon>
        <taxon>Coelurosauria</taxon>
        <taxon>Aves</taxon>
        <taxon>Neognathae</taxon>
        <taxon>Neoaves</taxon>
        <taxon>Charadriiformes</taxon>
        <taxon>Scolopacidae</taxon>
        <taxon>Limosa</taxon>
    </lineage>
</organism>
<evidence type="ECO:0000256" key="1">
    <source>
        <dbReference type="SAM" id="MobiDB-lite"/>
    </source>
</evidence>
<keyword evidence="3" id="KW-1185">Reference proteome</keyword>
<sequence length="221" mass="23536">MGEALPRSRNCNQPRRRRRNITPPGTSATDLRSANDGRQHMAVGLPGNGVEPKRICLPGSSWSSVAGGCPPWCGTPQSCSLQPRRRKVPPKSRKPDQRSRGNNITPHGRSLIVLASASNGVQCTATGPPGNGVQPKRVCLPGNSGTPRHGHDLALNAPRHNVQAAGVNPPTHGVWSTAANTPGSSVEPMEVDPPQDQEEPMEVDPPQDQEQPMEVDPPAQQ</sequence>
<dbReference type="EMBL" id="KZ505699">
    <property type="protein sequence ID" value="PKU46745.1"/>
    <property type="molecule type" value="Genomic_DNA"/>
</dbReference>
<protein>
    <submittedName>
        <fullName evidence="2">Re1-silencing transcription factor-like</fullName>
    </submittedName>
</protein>
<name>A0A2I0UL23_LIMLA</name>
<feature type="compositionally biased region" description="Acidic residues" evidence="1">
    <location>
        <begin position="189"/>
        <end position="213"/>
    </location>
</feature>
<feature type="region of interest" description="Disordered" evidence="1">
    <location>
        <begin position="1"/>
        <end position="52"/>
    </location>
</feature>
<evidence type="ECO:0000313" key="2">
    <source>
        <dbReference type="EMBL" id="PKU46745.1"/>
    </source>
</evidence>
<feature type="region of interest" description="Disordered" evidence="1">
    <location>
        <begin position="164"/>
        <end position="221"/>
    </location>
</feature>
<evidence type="ECO:0000313" key="3">
    <source>
        <dbReference type="Proteomes" id="UP000233556"/>
    </source>
</evidence>
<feature type="region of interest" description="Disordered" evidence="1">
    <location>
        <begin position="76"/>
        <end position="107"/>
    </location>
</feature>
<accession>A0A2I0UL23</accession>
<dbReference type="OrthoDB" id="10653640at2759"/>
<feature type="compositionally biased region" description="Basic residues" evidence="1">
    <location>
        <begin position="83"/>
        <end position="92"/>
    </location>
</feature>
<dbReference type="AlphaFoldDB" id="A0A2I0UL23"/>
<reference evidence="3" key="2">
    <citation type="submission" date="2017-12" db="EMBL/GenBank/DDBJ databases">
        <title>Genome sequence of the Bar-tailed Godwit (Limosa lapponica baueri).</title>
        <authorList>
            <person name="Lima N.C.B."/>
            <person name="Parody-Merino A.M."/>
            <person name="Battley P.F."/>
            <person name="Fidler A.E."/>
            <person name="Prosdocimi F."/>
        </authorList>
    </citation>
    <scope>NUCLEOTIDE SEQUENCE [LARGE SCALE GENOMIC DNA]</scope>
</reference>
<proteinExistence type="predicted"/>
<gene>
    <name evidence="2" type="ORF">llap_2941</name>
</gene>